<dbReference type="Gene3D" id="2.10.109.10">
    <property type="entry name" value="Umud Fragment, subunit A"/>
    <property type="match status" value="1"/>
</dbReference>
<evidence type="ECO:0000259" key="8">
    <source>
        <dbReference type="Pfam" id="PF00717"/>
    </source>
</evidence>
<dbReference type="EMBL" id="FOGN01000003">
    <property type="protein sequence ID" value="SER99897.1"/>
    <property type="molecule type" value="Genomic_DNA"/>
</dbReference>
<feature type="domain" description="Peptidase S24/S26A/S26B/S26C" evidence="8">
    <location>
        <begin position="29"/>
        <end position="146"/>
    </location>
</feature>
<dbReference type="GO" id="GO:0006355">
    <property type="term" value="P:regulation of DNA-templated transcription"/>
    <property type="evidence" value="ECO:0007669"/>
    <property type="project" value="InterPro"/>
</dbReference>
<sequence length="156" mass="17076">MFIYSNPVARNMNTAIILGPLGQSSTELPFYSYRVPAGFPSPAQDHMEQALSLDELLDIHAPHMYLVRAIGSSMIQAGIFDGDILVVSRGRTAAHNDIVIAAVNGETCVKRLSKQGESVVLLSENTKFPPRYIMEGDELMIWGVVVASLRRHAVHG</sequence>
<dbReference type="AlphaFoldDB" id="A0A1I4MEA2"/>
<keyword evidence="4 7" id="KW-0068">Autocatalytic cleavage</keyword>
<dbReference type="GO" id="GO:0006281">
    <property type="term" value="P:DNA repair"/>
    <property type="evidence" value="ECO:0007669"/>
    <property type="project" value="UniProtKB-KW"/>
</dbReference>
<organism evidence="10 11">
    <name type="scientific">Halopseudomonas bauzanensis</name>
    <dbReference type="NCBI Taxonomy" id="653930"/>
    <lineage>
        <taxon>Bacteria</taxon>
        <taxon>Pseudomonadati</taxon>
        <taxon>Pseudomonadota</taxon>
        <taxon>Gammaproteobacteria</taxon>
        <taxon>Pseudomonadales</taxon>
        <taxon>Pseudomonadaceae</taxon>
        <taxon>Halopseudomonas</taxon>
    </lineage>
</organism>
<dbReference type="Proteomes" id="UP000186904">
    <property type="component" value="Unassembled WGS sequence"/>
</dbReference>
<dbReference type="PANTHER" id="PTHR33516">
    <property type="entry name" value="LEXA REPRESSOR"/>
    <property type="match status" value="1"/>
</dbReference>
<evidence type="ECO:0000313" key="9">
    <source>
        <dbReference type="EMBL" id="SER99897.1"/>
    </source>
</evidence>
<dbReference type="InterPro" id="IPR039418">
    <property type="entry name" value="LexA-like"/>
</dbReference>
<dbReference type="GO" id="GO:0016787">
    <property type="term" value="F:hydrolase activity"/>
    <property type="evidence" value="ECO:0007669"/>
    <property type="project" value="UniProtKB-KW"/>
</dbReference>
<evidence type="ECO:0000256" key="7">
    <source>
        <dbReference type="RuleBase" id="RU003991"/>
    </source>
</evidence>
<evidence type="ECO:0000256" key="3">
    <source>
        <dbReference type="ARBA" id="ARBA00022801"/>
    </source>
</evidence>
<name>A0A1I4MEA2_9GAMM</name>
<evidence type="ECO:0000313" key="12">
    <source>
        <dbReference type="Proteomes" id="UP000186904"/>
    </source>
</evidence>
<proteinExistence type="inferred from homology"/>
<dbReference type="Pfam" id="PF00717">
    <property type="entry name" value="Peptidase_S24"/>
    <property type="match status" value="1"/>
</dbReference>
<dbReference type="InterPro" id="IPR036286">
    <property type="entry name" value="LexA/Signal_pep-like_sf"/>
</dbReference>
<dbReference type="GO" id="GO:0003677">
    <property type="term" value="F:DNA binding"/>
    <property type="evidence" value="ECO:0007669"/>
    <property type="project" value="InterPro"/>
</dbReference>
<evidence type="ECO:0000256" key="1">
    <source>
        <dbReference type="ARBA" id="ARBA00007484"/>
    </source>
</evidence>
<dbReference type="PRINTS" id="PR00726">
    <property type="entry name" value="LEXASERPTASE"/>
</dbReference>
<evidence type="ECO:0000256" key="5">
    <source>
        <dbReference type="ARBA" id="ARBA00023204"/>
    </source>
</evidence>
<gene>
    <name evidence="10" type="ORF">SAMN04487855_1943</name>
    <name evidence="9" type="ORF">SAMN05216589_1944</name>
</gene>
<dbReference type="GO" id="GO:0009432">
    <property type="term" value="P:SOS response"/>
    <property type="evidence" value="ECO:0007669"/>
    <property type="project" value="UniProtKB-KW"/>
</dbReference>
<keyword evidence="5" id="KW-0234">DNA repair</keyword>
<dbReference type="InterPro" id="IPR050077">
    <property type="entry name" value="LexA_repressor"/>
</dbReference>
<evidence type="ECO:0000256" key="2">
    <source>
        <dbReference type="ARBA" id="ARBA00022763"/>
    </source>
</evidence>
<dbReference type="EMBL" id="FOUA01000003">
    <property type="protein sequence ID" value="SFM01588.1"/>
    <property type="molecule type" value="Genomic_DNA"/>
</dbReference>
<keyword evidence="2" id="KW-0227">DNA damage</keyword>
<protein>
    <submittedName>
        <fullName evidence="10">DNA polymerase V</fullName>
    </submittedName>
</protein>
<dbReference type="Proteomes" id="UP000186599">
    <property type="component" value="Unassembled WGS sequence"/>
</dbReference>
<dbReference type="CDD" id="cd06529">
    <property type="entry name" value="S24_LexA-like"/>
    <property type="match status" value="1"/>
</dbReference>
<keyword evidence="6" id="KW-0742">SOS response</keyword>
<evidence type="ECO:0000313" key="10">
    <source>
        <dbReference type="EMBL" id="SFM01588.1"/>
    </source>
</evidence>
<dbReference type="InterPro" id="IPR015927">
    <property type="entry name" value="Peptidase_S24_S26A/B/C"/>
</dbReference>
<dbReference type="STRING" id="653930.SAMN05216589_1944"/>
<evidence type="ECO:0000256" key="4">
    <source>
        <dbReference type="ARBA" id="ARBA00022813"/>
    </source>
</evidence>
<keyword evidence="3 7" id="KW-0378">Hydrolase</keyword>
<keyword evidence="11" id="KW-1185">Reference proteome</keyword>
<dbReference type="PANTHER" id="PTHR33516:SF2">
    <property type="entry name" value="LEXA REPRESSOR-RELATED"/>
    <property type="match status" value="1"/>
</dbReference>
<evidence type="ECO:0000313" key="11">
    <source>
        <dbReference type="Proteomes" id="UP000186599"/>
    </source>
</evidence>
<dbReference type="NCBIfam" id="NF007621">
    <property type="entry name" value="PRK10276.1"/>
    <property type="match status" value="1"/>
</dbReference>
<dbReference type="SUPFAM" id="SSF51306">
    <property type="entry name" value="LexA/Signal peptidase"/>
    <property type="match status" value="1"/>
</dbReference>
<comment type="similarity">
    <text evidence="1 7">Belongs to the peptidase S24 family.</text>
</comment>
<dbReference type="InterPro" id="IPR006197">
    <property type="entry name" value="Peptidase_S24_LexA"/>
</dbReference>
<evidence type="ECO:0000256" key="6">
    <source>
        <dbReference type="ARBA" id="ARBA00023236"/>
    </source>
</evidence>
<reference evidence="11 12" key="1">
    <citation type="submission" date="2016-10" db="EMBL/GenBank/DDBJ databases">
        <authorList>
            <person name="de Groot N.N."/>
        </authorList>
    </citation>
    <scope>NUCLEOTIDE SEQUENCE [LARGE SCALE GENOMIC DNA]</scope>
    <source>
        <strain evidence="10 11">CGMCC 1.9095</strain>
        <strain evidence="9 12">DSM 22558</strain>
    </source>
</reference>
<accession>A0A1I4MEA2</accession>